<dbReference type="GO" id="GO:0072686">
    <property type="term" value="C:mitotic spindle"/>
    <property type="evidence" value="ECO:0007669"/>
    <property type="project" value="TreeGrafter"/>
</dbReference>
<reference evidence="6 7" key="1">
    <citation type="journal article" date="2011" name="Proc. Natl. Acad. Sci. U.S.A.">
        <title>Evolutionary erosion of yeast sex chromosomes by mating-type switching accidents.</title>
        <authorList>
            <person name="Gordon J.L."/>
            <person name="Armisen D."/>
            <person name="Proux-Wera E."/>
            <person name="Oheigeartaigh S.S."/>
            <person name="Byrne K.P."/>
            <person name="Wolfe K.H."/>
        </authorList>
    </citation>
    <scope>NUCLEOTIDE SEQUENCE [LARGE SCALE GENOMIC DNA]</scope>
    <source>
        <strain evidence="7">ATCC 24235 / CBS 4417 / NBRC 1672 / NRRL Y-8282 / UCD 70-5</strain>
    </source>
</reference>
<name>G8BT64_TETPH</name>
<dbReference type="HOGENOM" id="CLU_243454_0_0_1"/>
<dbReference type="GO" id="GO:0005737">
    <property type="term" value="C:cytoplasm"/>
    <property type="evidence" value="ECO:0007669"/>
    <property type="project" value="EnsemblFungi"/>
</dbReference>
<feature type="domain" description="Peptidase C50" evidence="5">
    <location>
        <begin position="1435"/>
        <end position="1534"/>
    </location>
</feature>
<evidence type="ECO:0000313" key="6">
    <source>
        <dbReference type="EMBL" id="CCE63035.1"/>
    </source>
</evidence>
<dbReference type="GO" id="GO:0051307">
    <property type="term" value="P:meiotic chromosome separation"/>
    <property type="evidence" value="ECO:0007669"/>
    <property type="project" value="TreeGrafter"/>
</dbReference>
<dbReference type="eggNOG" id="KOG1849">
    <property type="taxonomic scope" value="Eukaryota"/>
</dbReference>
<evidence type="ECO:0000313" key="7">
    <source>
        <dbReference type="Proteomes" id="UP000005666"/>
    </source>
</evidence>
<evidence type="ECO:0000256" key="3">
    <source>
        <dbReference type="ARBA" id="ARBA00022801"/>
    </source>
</evidence>
<dbReference type="PANTHER" id="PTHR12792:SF0">
    <property type="entry name" value="SEPARIN"/>
    <property type="match status" value="1"/>
</dbReference>
<dbReference type="GO" id="GO:0000070">
    <property type="term" value="P:mitotic sister chromatid segregation"/>
    <property type="evidence" value="ECO:0007669"/>
    <property type="project" value="EnsemblFungi"/>
</dbReference>
<dbReference type="GO" id="GO:0006508">
    <property type="term" value="P:proteolysis"/>
    <property type="evidence" value="ECO:0007669"/>
    <property type="project" value="InterPro"/>
</dbReference>
<dbReference type="GO" id="GO:0005634">
    <property type="term" value="C:nucleus"/>
    <property type="evidence" value="ECO:0007669"/>
    <property type="project" value="EnsemblFungi"/>
</dbReference>
<dbReference type="GO" id="GO:0007135">
    <property type="term" value="P:meiosis II"/>
    <property type="evidence" value="ECO:0007669"/>
    <property type="project" value="EnsemblFungi"/>
</dbReference>
<dbReference type="GO" id="GO:0031536">
    <property type="term" value="P:positive regulation of exit from mitosis"/>
    <property type="evidence" value="ECO:0007669"/>
    <property type="project" value="EnsemblFungi"/>
</dbReference>
<organism evidence="6 7">
    <name type="scientific">Tetrapisispora phaffii (strain ATCC 24235 / CBS 4417 / NBRC 1672 / NRRL Y-8282 / UCD 70-5)</name>
    <name type="common">Yeast</name>
    <name type="synonym">Fabospora phaffii</name>
    <dbReference type="NCBI Taxonomy" id="1071381"/>
    <lineage>
        <taxon>Eukaryota</taxon>
        <taxon>Fungi</taxon>
        <taxon>Dikarya</taxon>
        <taxon>Ascomycota</taxon>
        <taxon>Saccharomycotina</taxon>
        <taxon>Saccharomycetes</taxon>
        <taxon>Saccharomycetales</taxon>
        <taxon>Saccharomycetaceae</taxon>
        <taxon>Tetrapisispora</taxon>
    </lineage>
</organism>
<dbReference type="GO" id="GO:0044732">
    <property type="term" value="C:mitotic spindle pole body"/>
    <property type="evidence" value="ECO:0007669"/>
    <property type="project" value="TreeGrafter"/>
</dbReference>
<dbReference type="InterPro" id="IPR005314">
    <property type="entry name" value="Peptidase_C50"/>
</dbReference>
<keyword evidence="4" id="KW-0159">Chromosome partition</keyword>
<dbReference type="GO" id="GO:0004197">
    <property type="term" value="F:cysteine-type endopeptidase activity"/>
    <property type="evidence" value="ECO:0007669"/>
    <property type="project" value="EnsemblFungi"/>
</dbReference>
<dbReference type="MEROPS" id="C50.001"/>
<dbReference type="GO" id="GO:1902104">
    <property type="term" value="P:positive regulation of metaphase/anaphase transition of meiotic cell cycle"/>
    <property type="evidence" value="ECO:0007669"/>
    <property type="project" value="EnsemblFungi"/>
</dbReference>
<dbReference type="Pfam" id="PF03568">
    <property type="entry name" value="Separin_C"/>
    <property type="match status" value="1"/>
</dbReference>
<dbReference type="RefSeq" id="XP_003685469.1">
    <property type="nucleotide sequence ID" value="XM_003685421.1"/>
</dbReference>
<dbReference type="OrthoDB" id="10255632at2759"/>
<dbReference type="GeneID" id="11534286"/>
<dbReference type="KEGG" id="tpf:TPHA_0D04010"/>
<dbReference type="PROSITE" id="PS51700">
    <property type="entry name" value="SEPARIN"/>
    <property type="match status" value="1"/>
</dbReference>
<evidence type="ECO:0000259" key="5">
    <source>
        <dbReference type="PROSITE" id="PS51700"/>
    </source>
</evidence>
<dbReference type="EMBL" id="HE612859">
    <property type="protein sequence ID" value="CCE63035.1"/>
    <property type="molecule type" value="Genomic_DNA"/>
</dbReference>
<proteinExistence type="predicted"/>
<dbReference type="PANTHER" id="PTHR12792">
    <property type="entry name" value="EXTRA SPINDLE POLES 1-RELATED"/>
    <property type="match status" value="1"/>
</dbReference>
<dbReference type="STRING" id="1071381.G8BT64"/>
<gene>
    <name evidence="6" type="primary">TPHA0D04010</name>
    <name evidence="6" type="ordered locus">TPHA_0D04010</name>
</gene>
<evidence type="ECO:0000256" key="4">
    <source>
        <dbReference type="ARBA" id="ARBA00022829"/>
    </source>
</evidence>
<dbReference type="Proteomes" id="UP000005666">
    <property type="component" value="Chromosome 4"/>
</dbReference>
<dbReference type="InterPro" id="IPR030397">
    <property type="entry name" value="SEPARIN_core_dom"/>
</dbReference>
<dbReference type="GO" id="GO:1990520">
    <property type="term" value="C:separase-securin complex"/>
    <property type="evidence" value="ECO:0007669"/>
    <property type="project" value="EnsemblFungi"/>
</dbReference>
<protein>
    <recommendedName>
        <fullName evidence="2">separase</fullName>
        <ecNumber evidence="2">3.4.22.49</ecNumber>
    </recommendedName>
</protein>
<dbReference type="GO" id="GO:0006915">
    <property type="term" value="P:apoptotic process"/>
    <property type="evidence" value="ECO:0007669"/>
    <property type="project" value="EnsemblFungi"/>
</dbReference>
<keyword evidence="7" id="KW-1185">Reference proteome</keyword>
<keyword evidence="3" id="KW-0378">Hydrolase</keyword>
<evidence type="ECO:0000256" key="1">
    <source>
        <dbReference type="ARBA" id="ARBA00000451"/>
    </source>
</evidence>
<dbReference type="GO" id="GO:0032888">
    <property type="term" value="P:regulation of mitotic spindle elongation"/>
    <property type="evidence" value="ECO:0007669"/>
    <property type="project" value="EnsemblFungi"/>
</dbReference>
<evidence type="ECO:0000256" key="2">
    <source>
        <dbReference type="ARBA" id="ARBA00012489"/>
    </source>
</evidence>
<dbReference type="EC" id="3.4.22.49" evidence="2"/>
<sequence length="1623" mass="188362">MQDDPLMEMNVNSTPNLNMENTFHKNGENILRTTTCVTQTNISYNDIEAQISRINVINQNFNASIQKYYDICLKFHNYQIKKVLIKKHLSCIVKLINSNNFDRANVEILELYNTNNRQDQINNTRDILFVDFTVLNENYLQIIKILILQILLKTKKSFNEIESERIVKLFMDDKRYMICSKTVDDSASRSKPTLSGIKIYHTLMKVILNFYNVLSPYKLLFGLKFLEYLKAYDLKFENYITNISLAAFSNQLRCSVVNDNISKYLNSYYIQYSEYNNNIDKIMISDILHETQLQKNDLNIQNRAFIELKCVSNTQLSIIFKYFQSVLLNKSIEKTEINNVINQLDSIWRLIRLETFANNAKLIMKLFDLTIQFINLNVKNISSVNILETLLNSLTEYTIIARNFKRLSNIIAVTYNCYMSLSYEIFLIKAAKLEIRRYILENNINSCSSFLAKFSKFIMSTKDTKLRLELFQFLFNIDNLLENHTFTTILNFCKLTYIHCFSKMRLNDFLHFKNCSEVMLAVLYAYSSIRIPPNETWSNITNLLYYCISGILNAPSDAMSKFINIHTPKSHALYKAELLIKSAYVLNLELSKHSTANLGTLTRSFIDKWMIKRVQSVSKEKISAFEYDFVKLLLNYLTYNNFDPLTVELALLIKKHNYYANLHLQANYSLLHSFTNLRMLEEIKLLNIEISTISMDFKNNSIDKILNYLNVKLQLQSQLNEKNEFEELFGKLLPATRPELFDINNSYNIPAPSYIKVLLFNIKLYNTASILQMNHNNVKEAIIEGKRSLKLAVSLIRKSKILTENCRLELINLVSITYINLVNQYTKIGISRDSQFYITEFSHLLSQLGNPSVIYKSLNFLHEYYSLSEQPDLADTVLQKANAAFEYIDGRYDINSLTSFLYRNKETSRVLESLELFFTNKLLNGKYLTIYWNLKLQNVTIDSVDLYYPDLIILNSINQFRASFLKVQKLMDRDPFFKSIFDSVTSLPSCTFPKKEIPTSLNNGVSLKSSISSGICDSPRSSNMTPKGKSMKQNFDRAVAIDTLLKSIEFVDNLDLSALSVHDLADIHSFYSLGTMLISNIQLQNTLTKYEKKCFALADLSKTMPMQHEKDLAQIESNIYDSFSPMQITCNANIVENKINELIDYQKFIQSCSDVFNVISIDICPLTNHLLLSKIDSSSNKTIHVRLPLNRINSRELDTQCYTFQDASDELNSIIKASNRSTSLEVTSNVSTKEEKKQWWKSRYDLDKRMEGLITKIDNSWFSGFSSFFDPCPVNKQYFTEFQSKFYEILHDNLPTRKQYGNPKLFIKLEEWILELFIKLDTSNESFLNMLEDLIYFVLDILLFHGEENAYDELDINMIFVQLEEEIKKYQSHQAKGDFERSHTFLIISSVCHNFPFENLSFLEKRSVSRVPSFSNLITLIKNNNHKIFDKRYIDTNISMVLNPNGDLIQTEERFKTQFSDIEATVPNSRFLCNDKPNEETFLQMLRTSNLFVYVGHGSGEQFVRAREIMKLDMISPSFLLGCSSASIKYFGKLEPTSTIIAYLVGNCPMVIGNLWDVTDKDIDLFSRKLFSNIKFIEDVEFGERKGAQRISLALSDARKVCYLRYLNGAAPVLYGLPIHFNK</sequence>
<accession>G8BT64</accession>
<comment type="catalytic activity">
    <reaction evidence="1">
        <text>All bonds known to be hydrolyzed by this endopeptidase have arginine in P1 and an acidic residue in P4. P6 is often occupied by an acidic residue or by a hydroxy-amino-acid residue, the phosphorylation of which enhances cleavage.</text>
        <dbReference type="EC" id="3.4.22.49"/>
    </reaction>
</comment>
<dbReference type="OMA" id="SRDVCHL"/>
<dbReference type="GO" id="GO:1904750">
    <property type="term" value="P:negative regulation of protein localization to nucleolus"/>
    <property type="evidence" value="ECO:0007669"/>
    <property type="project" value="EnsemblFungi"/>
</dbReference>